<dbReference type="KEGG" id="sro:Sros_4767"/>
<dbReference type="HOGENOM" id="CLU_2195506_0_0_11"/>
<evidence type="ECO:0000313" key="1">
    <source>
        <dbReference type="EMBL" id="ACZ87599.1"/>
    </source>
</evidence>
<sequence>MEGQFLLISQDSTEAFSGQINAFTSCDPFDGFTNKTSVYRMPEPGLLGSYLDPDIISYNPHVHYEQSTEGSLLISYNVNSMDNRVQPDADHYRDPKIYRPRFFRATIF</sequence>
<dbReference type="STRING" id="479432.Sros_4767"/>
<dbReference type="OrthoDB" id="5482597at2"/>
<gene>
    <name evidence="1" type="ordered locus">Sros_4767</name>
</gene>
<proteinExistence type="predicted"/>
<name>D2B575_STRRD</name>
<dbReference type="EMBL" id="CP001814">
    <property type="protein sequence ID" value="ACZ87599.1"/>
    <property type="molecule type" value="Genomic_DNA"/>
</dbReference>
<keyword evidence="2" id="KW-1185">Reference proteome</keyword>
<organism evidence="1 2">
    <name type="scientific">Streptosporangium roseum (strain ATCC 12428 / DSM 43021 / JCM 3005 / KCTC 9067 / NCIMB 10171 / NRRL 2505 / NI 9100)</name>
    <dbReference type="NCBI Taxonomy" id="479432"/>
    <lineage>
        <taxon>Bacteria</taxon>
        <taxon>Bacillati</taxon>
        <taxon>Actinomycetota</taxon>
        <taxon>Actinomycetes</taxon>
        <taxon>Streptosporangiales</taxon>
        <taxon>Streptosporangiaceae</taxon>
        <taxon>Streptosporangium</taxon>
    </lineage>
</organism>
<reference evidence="1 2" key="1">
    <citation type="journal article" date="2010" name="Stand. Genomic Sci.">
        <title>Complete genome sequence of Streptosporangium roseum type strain (NI 9100).</title>
        <authorList>
            <person name="Nolan M."/>
            <person name="Sikorski J."/>
            <person name="Jando M."/>
            <person name="Lucas S."/>
            <person name="Lapidus A."/>
            <person name="Glavina Del Rio T."/>
            <person name="Chen F."/>
            <person name="Tice H."/>
            <person name="Pitluck S."/>
            <person name="Cheng J.F."/>
            <person name="Chertkov O."/>
            <person name="Sims D."/>
            <person name="Meincke L."/>
            <person name="Brettin T."/>
            <person name="Han C."/>
            <person name="Detter J.C."/>
            <person name="Bruce D."/>
            <person name="Goodwin L."/>
            <person name="Land M."/>
            <person name="Hauser L."/>
            <person name="Chang Y.J."/>
            <person name="Jeffries C.D."/>
            <person name="Ivanova N."/>
            <person name="Mavromatis K."/>
            <person name="Mikhailova N."/>
            <person name="Chen A."/>
            <person name="Palaniappan K."/>
            <person name="Chain P."/>
            <person name="Rohde M."/>
            <person name="Goker M."/>
            <person name="Bristow J."/>
            <person name="Eisen J.A."/>
            <person name="Markowitz V."/>
            <person name="Hugenholtz P."/>
            <person name="Kyrpides N.C."/>
            <person name="Klenk H.P."/>
        </authorList>
    </citation>
    <scope>NUCLEOTIDE SEQUENCE [LARGE SCALE GENOMIC DNA]</scope>
    <source>
        <strain evidence="2">ATCC 12428 / DSM 43021 / JCM 3005 / NI 9100</strain>
    </source>
</reference>
<dbReference type="Proteomes" id="UP000002029">
    <property type="component" value="Chromosome"/>
</dbReference>
<protein>
    <submittedName>
        <fullName evidence="1">Uncharacterized protein</fullName>
    </submittedName>
</protein>
<dbReference type="RefSeq" id="WP_012891338.1">
    <property type="nucleotide sequence ID" value="NC_013595.1"/>
</dbReference>
<evidence type="ECO:0000313" key="2">
    <source>
        <dbReference type="Proteomes" id="UP000002029"/>
    </source>
</evidence>
<dbReference type="AlphaFoldDB" id="D2B575"/>
<accession>D2B575</accession>
<dbReference type="eggNOG" id="ENOG502Z7QZ">
    <property type="taxonomic scope" value="Bacteria"/>
</dbReference>